<dbReference type="RefSeq" id="WP_301630672.1">
    <property type="nucleotide sequence ID" value="NZ_BORS01000023.1"/>
</dbReference>
<dbReference type="Proteomes" id="UP000678895">
    <property type="component" value="Unassembled WGS sequence"/>
</dbReference>
<dbReference type="EMBL" id="BORS01000023">
    <property type="protein sequence ID" value="GIO44780.1"/>
    <property type="molecule type" value="Genomic_DNA"/>
</dbReference>
<keyword evidence="3" id="KW-1185">Reference proteome</keyword>
<protein>
    <submittedName>
        <fullName evidence="2">KinB-signaling pathway activation protein</fullName>
    </submittedName>
</protein>
<feature type="transmembrane region" description="Helical" evidence="1">
    <location>
        <begin position="145"/>
        <end position="164"/>
    </location>
</feature>
<proteinExistence type="predicted"/>
<keyword evidence="1" id="KW-1133">Transmembrane helix</keyword>
<feature type="transmembrane region" description="Helical" evidence="1">
    <location>
        <begin position="7"/>
        <end position="30"/>
    </location>
</feature>
<evidence type="ECO:0000313" key="3">
    <source>
        <dbReference type="Proteomes" id="UP000678895"/>
    </source>
</evidence>
<name>A0A919Y9D5_9BACL</name>
<feature type="transmembrane region" description="Helical" evidence="1">
    <location>
        <begin position="82"/>
        <end position="103"/>
    </location>
</feature>
<sequence length="207" mass="23083">MNLKNWMYLFWTTLAVGAAGSLIVGLLMQWTDTLDMNGATDILVNIAVLLGVGAMVSVYSQMGFFAYLMLNYMGNGVFSRRTWQYIQLGLAVLAWLELMFFRLFVGREGKGTSDIIFGVILLVIAVGVAYFKVKMTHSSAWIPTLFFMTAFTILEIVGVLKIGVDQATLWIAAPLIACNAYQILILHRVLKPQNTYKPPQQQGLVNE</sequence>
<accession>A0A919Y9D5</accession>
<gene>
    <name evidence="2" type="primary">kbaA</name>
    <name evidence="2" type="ORF">J41TS4_45380</name>
</gene>
<dbReference type="AlphaFoldDB" id="A0A919Y9D5"/>
<evidence type="ECO:0000313" key="2">
    <source>
        <dbReference type="EMBL" id="GIO44780.1"/>
    </source>
</evidence>
<dbReference type="InterPro" id="IPR024164">
    <property type="entry name" value="KinB-signalling_activ"/>
</dbReference>
<dbReference type="GO" id="GO:0045881">
    <property type="term" value="P:positive regulation of sporulation resulting in formation of a cellular spore"/>
    <property type="evidence" value="ECO:0007669"/>
    <property type="project" value="InterPro"/>
</dbReference>
<feature type="transmembrane region" description="Helical" evidence="1">
    <location>
        <begin position="170"/>
        <end position="190"/>
    </location>
</feature>
<feature type="transmembrane region" description="Helical" evidence="1">
    <location>
        <begin position="115"/>
        <end position="133"/>
    </location>
</feature>
<comment type="caution">
    <text evidence="2">The sequence shown here is derived from an EMBL/GenBank/DDBJ whole genome shotgun (WGS) entry which is preliminary data.</text>
</comment>
<reference evidence="2" key="1">
    <citation type="submission" date="2021-03" db="EMBL/GenBank/DDBJ databases">
        <title>Antimicrobial resistance genes in bacteria isolated from Japanese honey, and their potential for conferring macrolide and lincosamide resistance in the American foulbrood pathogen Paenibacillus larvae.</title>
        <authorList>
            <person name="Okamoto M."/>
            <person name="Kumagai M."/>
            <person name="Kanamori H."/>
            <person name="Takamatsu D."/>
        </authorList>
    </citation>
    <scope>NUCLEOTIDE SEQUENCE</scope>
    <source>
        <strain evidence="2">J41TS4</strain>
    </source>
</reference>
<keyword evidence="1" id="KW-0812">Transmembrane</keyword>
<organism evidence="2 3">
    <name type="scientific">Paenibacillus apis</name>
    <dbReference type="NCBI Taxonomy" id="1792174"/>
    <lineage>
        <taxon>Bacteria</taxon>
        <taxon>Bacillati</taxon>
        <taxon>Bacillota</taxon>
        <taxon>Bacilli</taxon>
        <taxon>Bacillales</taxon>
        <taxon>Paenibacillaceae</taxon>
        <taxon>Paenibacillus</taxon>
    </lineage>
</organism>
<dbReference type="Pfam" id="PF14089">
    <property type="entry name" value="KbaA"/>
    <property type="match status" value="1"/>
</dbReference>
<feature type="transmembrane region" description="Helical" evidence="1">
    <location>
        <begin position="42"/>
        <end position="70"/>
    </location>
</feature>
<keyword evidence="1" id="KW-0472">Membrane</keyword>
<evidence type="ECO:0000256" key="1">
    <source>
        <dbReference type="SAM" id="Phobius"/>
    </source>
</evidence>
<dbReference type="SMART" id="SM01251">
    <property type="entry name" value="KbaA"/>
    <property type="match status" value="1"/>
</dbReference>